<dbReference type="Gene3D" id="3.40.1570.10">
    <property type="entry name" value="HemS/ChuS/ChuX like domains"/>
    <property type="match status" value="2"/>
</dbReference>
<evidence type="ECO:0000313" key="3">
    <source>
        <dbReference type="EMBL" id="MBW8639295.1"/>
    </source>
</evidence>
<feature type="domain" description="Haemin-degrading HemS/ChuX" evidence="2">
    <location>
        <begin position="220"/>
        <end position="351"/>
    </location>
</feature>
<dbReference type="Proteomes" id="UP001196509">
    <property type="component" value="Unassembled WGS sequence"/>
</dbReference>
<dbReference type="Pfam" id="PF05171">
    <property type="entry name" value="HemS"/>
    <property type="match status" value="2"/>
</dbReference>
<sequence length="354" mass="39170">MTSSAVSSLVAPGKPTPSQIRKAREDNPKMRERELATTLGISEAEYVAAWCGISATRIEPRVTDLLTGLEALGEVMALTRNDSAVHEKIGIYDGVEVRERGVIVVGDMIDLRIRQQGWVHGFAVEKQNDEKVSRSLQIFDASGDAVHKIHLRPGSNAEAYTKLVEKLTSEDQSPSIETAPRPAAVPPSTLSDADAVRFREGWAALSNVHQFSGLLRAFGLNRHDALLHATGDFAWRLDKYALAAMMKLAASKQVPVMCFVASSGVTQIHSGVISEIKEMGPWINVLDATFHLHLRLDHVNEVWAVRKPTGDGHVTSIEAYDAHKNPIIQFFGLRRRGETERDDWRFLIENLPQL</sequence>
<evidence type="ECO:0000259" key="2">
    <source>
        <dbReference type="Pfam" id="PF05171"/>
    </source>
</evidence>
<reference evidence="3" key="1">
    <citation type="submission" date="2021-08" db="EMBL/GenBank/DDBJ databases">
        <title>Hoeflea bacterium WL0058 sp. nov., isolated from the sediment.</title>
        <authorList>
            <person name="Wang L."/>
            <person name="Zhang D."/>
        </authorList>
    </citation>
    <scope>NUCLEOTIDE SEQUENCE</scope>
    <source>
        <strain evidence="3">WL0058</strain>
    </source>
</reference>
<gene>
    <name evidence="3" type="ORF">K1W69_19025</name>
</gene>
<accession>A0AAE2ZQV8</accession>
<name>A0AAE2ZQV8_9HYPH</name>
<dbReference type="CDD" id="cd16830">
    <property type="entry name" value="HemS-like_N"/>
    <property type="match status" value="1"/>
</dbReference>
<feature type="domain" description="Haemin-degrading HemS/ChuX" evidence="2">
    <location>
        <begin position="40"/>
        <end position="167"/>
    </location>
</feature>
<dbReference type="InterPro" id="IPR053733">
    <property type="entry name" value="Heme_Transport_Util_sf"/>
</dbReference>
<dbReference type="EMBL" id="JAICBX010000004">
    <property type="protein sequence ID" value="MBW8639295.1"/>
    <property type="molecule type" value="Genomic_DNA"/>
</dbReference>
<dbReference type="AlphaFoldDB" id="A0AAE2ZQV8"/>
<keyword evidence="4" id="KW-1185">Reference proteome</keyword>
<feature type="compositionally biased region" description="Basic and acidic residues" evidence="1">
    <location>
        <begin position="22"/>
        <end position="31"/>
    </location>
</feature>
<protein>
    <submittedName>
        <fullName evidence="3">Hemin-degrading factor</fullName>
    </submittedName>
</protein>
<dbReference type="RefSeq" id="WP_220230034.1">
    <property type="nucleotide sequence ID" value="NZ_JAICBX010000004.1"/>
</dbReference>
<organism evidence="3 4">
    <name type="scientific">Flavimaribacter sediminis</name>
    <dbReference type="NCBI Taxonomy" id="2865987"/>
    <lineage>
        <taxon>Bacteria</taxon>
        <taxon>Pseudomonadati</taxon>
        <taxon>Pseudomonadota</taxon>
        <taxon>Alphaproteobacteria</taxon>
        <taxon>Hyphomicrobiales</taxon>
        <taxon>Rhizobiaceae</taxon>
        <taxon>Flavimaribacter</taxon>
    </lineage>
</organism>
<dbReference type="SUPFAM" id="SSF144064">
    <property type="entry name" value="Heme iron utilization protein-like"/>
    <property type="match status" value="1"/>
</dbReference>
<evidence type="ECO:0000313" key="4">
    <source>
        <dbReference type="Proteomes" id="UP001196509"/>
    </source>
</evidence>
<comment type="caution">
    <text evidence="3">The sequence shown here is derived from an EMBL/GenBank/DDBJ whole genome shotgun (WGS) entry which is preliminary data.</text>
</comment>
<dbReference type="GO" id="GO:0006826">
    <property type="term" value="P:iron ion transport"/>
    <property type="evidence" value="ECO:0007669"/>
    <property type="project" value="InterPro"/>
</dbReference>
<feature type="region of interest" description="Disordered" evidence="1">
    <location>
        <begin position="1"/>
        <end position="31"/>
    </location>
</feature>
<dbReference type="InterPro" id="IPR007845">
    <property type="entry name" value="HemS/ChuX_dom"/>
</dbReference>
<proteinExistence type="predicted"/>
<evidence type="ECO:0000256" key="1">
    <source>
        <dbReference type="SAM" id="MobiDB-lite"/>
    </source>
</evidence>
<dbReference type="CDD" id="cd16831">
    <property type="entry name" value="HemS-like_C"/>
    <property type="match status" value="1"/>
</dbReference>